<organism evidence="1 2">
    <name type="scientific">Gossypium stocksii</name>
    <dbReference type="NCBI Taxonomy" id="47602"/>
    <lineage>
        <taxon>Eukaryota</taxon>
        <taxon>Viridiplantae</taxon>
        <taxon>Streptophyta</taxon>
        <taxon>Embryophyta</taxon>
        <taxon>Tracheophyta</taxon>
        <taxon>Spermatophyta</taxon>
        <taxon>Magnoliopsida</taxon>
        <taxon>eudicotyledons</taxon>
        <taxon>Gunneridae</taxon>
        <taxon>Pentapetalae</taxon>
        <taxon>rosids</taxon>
        <taxon>malvids</taxon>
        <taxon>Malvales</taxon>
        <taxon>Malvaceae</taxon>
        <taxon>Malvoideae</taxon>
        <taxon>Gossypium</taxon>
    </lineage>
</organism>
<protein>
    <recommendedName>
        <fullName evidence="3">Reverse transcriptase</fullName>
    </recommendedName>
</protein>
<accession>A0A9D3W2V4</accession>
<sequence length="214" mass="25458">MTEFRSVLEKCCLNNVGFIRRWFTWERGRFQSTNIQERLDRGVANYDWMDIFPQYLVEHLAHSFSDHCPLLLDTIGRVSCKENKKNFFFWFEAKWCLEQSFEEAVRQAWEDSNSNVPTKLNMAGHRFISWNCWRGQEQKCQRMVLEKYLLDLYDRDPNDEVLVEVVEVIVGLEDENGQWVSQSKEMLQIALRYFGDLFTASDSDNEDRLLGLVE</sequence>
<dbReference type="PANTHER" id="PTHR33710">
    <property type="entry name" value="BNAC02G09200D PROTEIN"/>
    <property type="match status" value="1"/>
</dbReference>
<dbReference type="Gene3D" id="3.60.10.10">
    <property type="entry name" value="Endonuclease/exonuclease/phosphatase"/>
    <property type="match status" value="1"/>
</dbReference>
<dbReference type="Proteomes" id="UP000828251">
    <property type="component" value="Unassembled WGS sequence"/>
</dbReference>
<dbReference type="PANTHER" id="PTHR33710:SF73">
    <property type="entry name" value="ZINC KNUCKLE CX2CX4HX4C DOMAIN-CONTAINING PROTEIN"/>
    <property type="match status" value="1"/>
</dbReference>
<evidence type="ECO:0000313" key="2">
    <source>
        <dbReference type="Proteomes" id="UP000828251"/>
    </source>
</evidence>
<gene>
    <name evidence="1" type="ORF">J1N35_011704</name>
</gene>
<dbReference type="AlphaFoldDB" id="A0A9D3W2V4"/>
<evidence type="ECO:0000313" key="1">
    <source>
        <dbReference type="EMBL" id="KAH1107936.1"/>
    </source>
</evidence>
<dbReference type="InterPro" id="IPR036691">
    <property type="entry name" value="Endo/exonu/phosph_ase_sf"/>
</dbReference>
<keyword evidence="2" id="KW-1185">Reference proteome</keyword>
<dbReference type="EMBL" id="JAIQCV010000004">
    <property type="protein sequence ID" value="KAH1107936.1"/>
    <property type="molecule type" value="Genomic_DNA"/>
</dbReference>
<dbReference type="OrthoDB" id="999476at2759"/>
<dbReference type="SUPFAM" id="SSF56219">
    <property type="entry name" value="DNase I-like"/>
    <property type="match status" value="1"/>
</dbReference>
<comment type="caution">
    <text evidence="1">The sequence shown here is derived from an EMBL/GenBank/DDBJ whole genome shotgun (WGS) entry which is preliminary data.</text>
</comment>
<evidence type="ECO:0008006" key="3">
    <source>
        <dbReference type="Google" id="ProtNLM"/>
    </source>
</evidence>
<proteinExistence type="predicted"/>
<reference evidence="1 2" key="1">
    <citation type="journal article" date="2021" name="Plant Biotechnol. J.">
        <title>Multi-omics assisted identification of the key and species-specific regulatory components of drought-tolerant mechanisms in Gossypium stocksii.</title>
        <authorList>
            <person name="Yu D."/>
            <person name="Ke L."/>
            <person name="Zhang D."/>
            <person name="Wu Y."/>
            <person name="Sun Y."/>
            <person name="Mei J."/>
            <person name="Sun J."/>
            <person name="Sun Y."/>
        </authorList>
    </citation>
    <scope>NUCLEOTIDE SEQUENCE [LARGE SCALE GENOMIC DNA]</scope>
    <source>
        <strain evidence="2">cv. E1</strain>
        <tissue evidence="1">Leaf</tissue>
    </source>
</reference>
<name>A0A9D3W2V4_9ROSI</name>